<keyword evidence="2" id="KW-1185">Reference proteome</keyword>
<proteinExistence type="predicted"/>
<reference evidence="1 2" key="1">
    <citation type="submission" date="2017-01" db="EMBL/GenBank/DDBJ databases">
        <authorList>
            <person name="Varghese N."/>
            <person name="Submissions S."/>
        </authorList>
    </citation>
    <scope>NUCLEOTIDE SEQUENCE [LARGE SCALE GENOMIC DNA]</scope>
    <source>
        <strain evidence="1 2">DSM 2061</strain>
    </source>
</reference>
<accession>A0ABY1KLV7</accession>
<dbReference type="Proteomes" id="UP000185728">
    <property type="component" value="Unassembled WGS sequence"/>
</dbReference>
<evidence type="ECO:0000313" key="2">
    <source>
        <dbReference type="Proteomes" id="UP000185728"/>
    </source>
</evidence>
<dbReference type="EMBL" id="FTOB01000002">
    <property type="protein sequence ID" value="SIS48438.1"/>
    <property type="molecule type" value="Genomic_DNA"/>
</dbReference>
<sequence length="34" mass="4051">MGRSPSEGERGLFFYEIVDSMTYLMFLEWNFALL</sequence>
<comment type="caution">
    <text evidence="1">The sequence shown here is derived from an EMBL/GenBank/DDBJ whole genome shotgun (WGS) entry which is preliminary data.</text>
</comment>
<organism evidence="1 2">
    <name type="scientific">Zobellia uliginosa</name>
    <dbReference type="NCBI Taxonomy" id="143224"/>
    <lineage>
        <taxon>Bacteria</taxon>
        <taxon>Pseudomonadati</taxon>
        <taxon>Bacteroidota</taxon>
        <taxon>Flavobacteriia</taxon>
        <taxon>Flavobacteriales</taxon>
        <taxon>Flavobacteriaceae</taxon>
        <taxon>Zobellia</taxon>
    </lineage>
</organism>
<evidence type="ECO:0000313" key="1">
    <source>
        <dbReference type="EMBL" id="SIS48438.1"/>
    </source>
</evidence>
<name>A0ABY1KLV7_9FLAO</name>
<protein>
    <submittedName>
        <fullName evidence="1">Uncharacterized protein</fullName>
    </submittedName>
</protein>
<gene>
    <name evidence="1" type="ORF">SAMN05421766_102260</name>
</gene>